<keyword evidence="2 5" id="KW-0238">DNA-binding</keyword>
<dbReference type="KEGG" id="amog:QRX60_45220"/>
<reference evidence="5 6" key="1">
    <citation type="submission" date="2023-06" db="EMBL/GenBank/DDBJ databases">
        <authorList>
            <person name="Oyuntsetseg B."/>
            <person name="Kim S.B."/>
        </authorList>
    </citation>
    <scope>NUCLEOTIDE SEQUENCE [LARGE SCALE GENOMIC DNA]</scope>
    <source>
        <strain evidence="5 6">4-36</strain>
    </source>
</reference>
<dbReference type="SMART" id="SM00354">
    <property type="entry name" value="HTH_LACI"/>
    <property type="match status" value="1"/>
</dbReference>
<dbReference type="CDD" id="cd01392">
    <property type="entry name" value="HTH_LacI"/>
    <property type="match status" value="1"/>
</dbReference>
<gene>
    <name evidence="5" type="ORF">QRX60_45220</name>
</gene>
<proteinExistence type="predicted"/>
<dbReference type="InterPro" id="IPR046335">
    <property type="entry name" value="LacI/GalR-like_sensor"/>
</dbReference>
<protein>
    <submittedName>
        <fullName evidence="5">LacI family DNA-binding transcriptional regulator</fullName>
    </submittedName>
</protein>
<evidence type="ECO:0000313" key="5">
    <source>
        <dbReference type="EMBL" id="WIY01164.1"/>
    </source>
</evidence>
<dbReference type="RefSeq" id="WP_285997623.1">
    <property type="nucleotide sequence ID" value="NZ_CP127295.1"/>
</dbReference>
<dbReference type="Pfam" id="PF00356">
    <property type="entry name" value="LacI"/>
    <property type="match status" value="1"/>
</dbReference>
<evidence type="ECO:0000256" key="3">
    <source>
        <dbReference type="ARBA" id="ARBA00023163"/>
    </source>
</evidence>
<evidence type="ECO:0000256" key="2">
    <source>
        <dbReference type="ARBA" id="ARBA00023125"/>
    </source>
</evidence>
<dbReference type="SUPFAM" id="SSF47413">
    <property type="entry name" value="lambda repressor-like DNA-binding domains"/>
    <property type="match status" value="1"/>
</dbReference>
<dbReference type="PANTHER" id="PTHR30146">
    <property type="entry name" value="LACI-RELATED TRANSCRIPTIONAL REPRESSOR"/>
    <property type="match status" value="1"/>
</dbReference>
<keyword evidence="3" id="KW-0804">Transcription</keyword>
<evidence type="ECO:0000313" key="6">
    <source>
        <dbReference type="Proteomes" id="UP001239397"/>
    </source>
</evidence>
<dbReference type="GO" id="GO:0003700">
    <property type="term" value="F:DNA-binding transcription factor activity"/>
    <property type="evidence" value="ECO:0007669"/>
    <property type="project" value="TreeGrafter"/>
</dbReference>
<feature type="domain" description="HTH lacI-type" evidence="4">
    <location>
        <begin position="4"/>
        <end position="58"/>
    </location>
</feature>
<dbReference type="GO" id="GO:0000976">
    <property type="term" value="F:transcription cis-regulatory region binding"/>
    <property type="evidence" value="ECO:0007669"/>
    <property type="project" value="TreeGrafter"/>
</dbReference>
<accession>A0A9Y2JPK4</accession>
<dbReference type="Gene3D" id="1.10.260.40">
    <property type="entry name" value="lambda repressor-like DNA-binding domains"/>
    <property type="match status" value="1"/>
</dbReference>
<keyword evidence="6" id="KW-1185">Reference proteome</keyword>
<dbReference type="Pfam" id="PF13377">
    <property type="entry name" value="Peripla_BP_3"/>
    <property type="match status" value="1"/>
</dbReference>
<dbReference type="PANTHER" id="PTHR30146:SF153">
    <property type="entry name" value="LACTOSE OPERON REPRESSOR"/>
    <property type="match status" value="1"/>
</dbReference>
<dbReference type="InterPro" id="IPR010982">
    <property type="entry name" value="Lambda_DNA-bd_dom_sf"/>
</dbReference>
<evidence type="ECO:0000256" key="1">
    <source>
        <dbReference type="ARBA" id="ARBA00023015"/>
    </source>
</evidence>
<dbReference type="InterPro" id="IPR000843">
    <property type="entry name" value="HTH_LacI"/>
</dbReference>
<dbReference type="Proteomes" id="UP001239397">
    <property type="component" value="Chromosome"/>
</dbReference>
<dbReference type="InterPro" id="IPR028082">
    <property type="entry name" value="Peripla_BP_I"/>
</dbReference>
<dbReference type="AlphaFoldDB" id="A0A9Y2JPK4"/>
<dbReference type="PROSITE" id="PS00356">
    <property type="entry name" value="HTH_LACI_1"/>
    <property type="match status" value="1"/>
</dbReference>
<dbReference type="EMBL" id="CP127295">
    <property type="protein sequence ID" value="WIY01164.1"/>
    <property type="molecule type" value="Genomic_DNA"/>
</dbReference>
<keyword evidence="1" id="KW-0805">Transcription regulation</keyword>
<dbReference type="CDD" id="cd06267">
    <property type="entry name" value="PBP1_LacI_sugar_binding-like"/>
    <property type="match status" value="1"/>
</dbReference>
<dbReference type="PROSITE" id="PS50932">
    <property type="entry name" value="HTH_LACI_2"/>
    <property type="match status" value="1"/>
</dbReference>
<sequence length="341" mass="36005">MAKPTLRDVATVAGVSVGTVSYALNGKGRVDPDTRERIRRIATELGYSADPVARGLRSGRTATLGMALGTVIGQRRDDILSFEWYGRVTTAAAQAAFEAEHGLLLLPAVHDAGQLRRMAFDGLIVVEPREDDPRLAAIAGTGIPTVALGRDPTGLIAHQVAPDTDAAVTAALDHLAAQGATRIVALAPDMPWEWTERSIIAYRHWCVTRGVQPDTVRVPAPAQLSASTMSESARTAALAVLRDDPPDAILALCLGFGAGVLAAARELGLGVPHDLLLAQDSDEPALHATDPPITAVDLFPEAQARTAVTMLLELLRGGRPTRELNTPIELRTRSSSRSGPG</sequence>
<dbReference type="SUPFAM" id="SSF53822">
    <property type="entry name" value="Periplasmic binding protein-like I"/>
    <property type="match status" value="1"/>
</dbReference>
<evidence type="ECO:0000259" key="4">
    <source>
        <dbReference type="PROSITE" id="PS50932"/>
    </source>
</evidence>
<dbReference type="Gene3D" id="3.40.50.2300">
    <property type="match status" value="2"/>
</dbReference>
<name>A0A9Y2JPK4_9PSEU</name>
<organism evidence="5 6">
    <name type="scientific">Amycolatopsis mongoliensis</name>
    <dbReference type="NCBI Taxonomy" id="715475"/>
    <lineage>
        <taxon>Bacteria</taxon>
        <taxon>Bacillati</taxon>
        <taxon>Actinomycetota</taxon>
        <taxon>Actinomycetes</taxon>
        <taxon>Pseudonocardiales</taxon>
        <taxon>Pseudonocardiaceae</taxon>
        <taxon>Amycolatopsis</taxon>
    </lineage>
</organism>